<keyword evidence="9" id="KW-0238">DNA-binding</keyword>
<evidence type="ECO:0000256" key="3">
    <source>
        <dbReference type="ARBA" id="ARBA00022741"/>
    </source>
</evidence>
<dbReference type="Pfam" id="PF00580">
    <property type="entry name" value="UvrD-helicase"/>
    <property type="match status" value="1"/>
</dbReference>
<dbReference type="RefSeq" id="WP_125447536.1">
    <property type="nucleotide sequence ID" value="NZ_RJNH01000004.1"/>
</dbReference>
<evidence type="ECO:0000259" key="16">
    <source>
        <dbReference type="PROSITE" id="PS51198"/>
    </source>
</evidence>
<comment type="catalytic activity">
    <reaction evidence="14">
        <text>ATP + H2O = ADP + phosphate + H(+)</text>
        <dbReference type="Rhea" id="RHEA:13065"/>
        <dbReference type="ChEBI" id="CHEBI:15377"/>
        <dbReference type="ChEBI" id="CHEBI:15378"/>
        <dbReference type="ChEBI" id="CHEBI:30616"/>
        <dbReference type="ChEBI" id="CHEBI:43474"/>
        <dbReference type="ChEBI" id="CHEBI:456216"/>
        <dbReference type="EC" id="5.6.2.4"/>
    </reaction>
</comment>
<evidence type="ECO:0000259" key="17">
    <source>
        <dbReference type="PROSITE" id="PS51217"/>
    </source>
</evidence>
<dbReference type="SUPFAM" id="SSF52540">
    <property type="entry name" value="P-loop containing nucleoside triphosphate hydrolases"/>
    <property type="match status" value="1"/>
</dbReference>
<dbReference type="SUPFAM" id="SSF52980">
    <property type="entry name" value="Restriction endonuclease-like"/>
    <property type="match status" value="1"/>
</dbReference>
<name>A0A428BEL1_STRMT</name>
<evidence type="ECO:0000256" key="15">
    <source>
        <dbReference type="PROSITE-ProRule" id="PRU00560"/>
    </source>
</evidence>
<dbReference type="GO" id="GO:0043138">
    <property type="term" value="F:3'-5' DNA helicase activity"/>
    <property type="evidence" value="ECO:0007669"/>
    <property type="project" value="UniProtKB-EC"/>
</dbReference>
<proteinExistence type="inferred from homology"/>
<keyword evidence="7" id="KW-0269">Exonuclease</keyword>
<dbReference type="CDD" id="cd17932">
    <property type="entry name" value="DEXQc_UvrD"/>
    <property type="match status" value="1"/>
</dbReference>
<comment type="catalytic activity">
    <reaction evidence="12">
        <text>Couples ATP hydrolysis with the unwinding of duplex DNA by translocating in the 3'-5' direction.</text>
        <dbReference type="EC" id="5.6.2.4"/>
    </reaction>
</comment>
<dbReference type="InterPro" id="IPR011335">
    <property type="entry name" value="Restrct_endonuc-II-like"/>
</dbReference>
<dbReference type="InterPro" id="IPR014152">
    <property type="entry name" value="AddA"/>
</dbReference>
<keyword evidence="3 15" id="KW-0547">Nucleotide-binding</keyword>
<keyword evidence="4" id="KW-0227">DNA damage</keyword>
<dbReference type="AlphaFoldDB" id="A0A428BEL1"/>
<gene>
    <name evidence="18" type="primary">addA_2</name>
    <name evidence="18" type="ORF">D8865_05035</name>
</gene>
<evidence type="ECO:0000256" key="1">
    <source>
        <dbReference type="ARBA" id="ARBA00009922"/>
    </source>
</evidence>
<evidence type="ECO:0000256" key="7">
    <source>
        <dbReference type="ARBA" id="ARBA00022839"/>
    </source>
</evidence>
<evidence type="ECO:0000256" key="10">
    <source>
        <dbReference type="ARBA" id="ARBA00023204"/>
    </source>
</evidence>
<evidence type="ECO:0000256" key="11">
    <source>
        <dbReference type="ARBA" id="ARBA00023235"/>
    </source>
</evidence>
<dbReference type="GO" id="GO:0033202">
    <property type="term" value="C:DNA helicase complex"/>
    <property type="evidence" value="ECO:0007669"/>
    <property type="project" value="TreeGrafter"/>
</dbReference>
<keyword evidence="2" id="KW-0540">Nuclease</keyword>
<dbReference type="GO" id="GO:0004527">
    <property type="term" value="F:exonuclease activity"/>
    <property type="evidence" value="ECO:0007669"/>
    <property type="project" value="UniProtKB-KW"/>
</dbReference>
<dbReference type="GO" id="GO:0000725">
    <property type="term" value="P:recombinational repair"/>
    <property type="evidence" value="ECO:0007669"/>
    <property type="project" value="TreeGrafter"/>
</dbReference>
<evidence type="ECO:0000256" key="4">
    <source>
        <dbReference type="ARBA" id="ARBA00022763"/>
    </source>
</evidence>
<reference evidence="18 19" key="1">
    <citation type="submission" date="2018-11" db="EMBL/GenBank/DDBJ databases">
        <title>Species Designations Belie Phenotypic and Genotypic Heterogeneity in Oral Streptococci.</title>
        <authorList>
            <person name="Velsko I."/>
        </authorList>
    </citation>
    <scope>NUCLEOTIDE SEQUENCE [LARGE SCALE GENOMIC DNA]</scope>
    <source>
        <strain evidence="18 19">BCC15</strain>
    </source>
</reference>
<dbReference type="PANTHER" id="PTHR11070">
    <property type="entry name" value="UVRD / RECB / PCRA DNA HELICASE FAMILY MEMBER"/>
    <property type="match status" value="1"/>
</dbReference>
<dbReference type="Proteomes" id="UP000278653">
    <property type="component" value="Unassembled WGS sequence"/>
</dbReference>
<sequence length="1261" mass="146517">MKVIPFLTEAEIEKLKQQESESDDSIKKSKEQIEAIYTSGQNILVSASAGSGKTFVMTERILDQLSRGIDISQLFISTFTVKAANELKERLEKNISQKLQETTDLHLKQHLARQLADLPNAAIGTMDSFTQKFLLEHGYLIEIAPNFRILENDRDQLLLKNEVFHNIFDKYYKNQQTKDFYKLVRNFAGNRKDESNFKNQVYKIYDFVQSTSNPQKWLKENFLKGFEDADFTIEKDKLTEPIKNALFDLESFLRYHQDNDAKEFGEMSKKDYRKNIPEFLDMISSLNYKSTTEDYREVLLRVIDNKNKLVNRKKKPELPFLKKAYNDEKNEHFVRLEKLDNQIKILNYQKRYHEETWALAKIFQSFMIDFVEAYRQRKRQENAYEFADISHYTIEILEKFPQVRKDYQERFHEVMVDEYQDTNHIQERMIELLSNGNNRFMVGDIKQSIYRFRQADPQIFNDKFQLYSQNSQEGKLILLKENFRSSSEVLSATNAVFERLMDKEVGEISYDDMHKLVYANSTISPNPENKAELILYDESDDEVQIEDSDTSEDQIADEATNNPNKYRLLALKIKTLQGEIEDQIANYELEINTIKGKLADVTDSDKEELNKKIKYLQSEINILRDKPIAILVSTRTYNSQIIQTLSDFGIATASDSGEQIYLKSLEVQVMLETLRVLHNPLQDYSLVALMKSPMFNFDEDELARLSLQSHPSKNLENLYTKLLNAKSRSGSQNVLITEQLFDKLTRFLETLASWRSYAKTHSLYDLIWKIYNDRFYYDYVGAMPNGAVRQANLYSLAIRADQFEKNNFKGLSNFINLIDKILDLKKDLDEVPAYAPQNAVQLMTIHKSKGLEFPYVFIVGLEKIFNQSDTTDSITLNRNRGLGFNYIADIKTSSFEQAMMSNTIKLSIPSLTYSQNVEESKVATYSEQMRLLYVAMTRAVKKLYLIGSSDLTNDKEAPAIRNGLLSSEVRLESKNFLAWILGICRAFPDVKDSLDYYTIKLDELNRKTTTLLDTLTNKKEDSQAHNRQSETIREALDMLKVADEFNIKHQAAINLPRVQTPSQLKNLNNQLKNSEEVSKLQMKKGLPSIFELPDFSSEHVITGAEIGSATHELMQRLDLSQEPTIDSLKESLDLVQIHQSVKDKINLPKILSFFETDLGKEILSNKDKLYREQPFSMLKTDEKSNENFVVRGILDGYLLFEDHIVLFDYKTDRYEDSSELVERYRGQLSLYEEGLTKAYGISKIDKYLILFGKEEVEVVRV</sequence>
<evidence type="ECO:0000256" key="6">
    <source>
        <dbReference type="ARBA" id="ARBA00022806"/>
    </source>
</evidence>
<comment type="similarity">
    <text evidence="1">Belongs to the helicase family. UvrD subfamily.</text>
</comment>
<evidence type="ECO:0000256" key="8">
    <source>
        <dbReference type="ARBA" id="ARBA00022840"/>
    </source>
</evidence>
<dbReference type="GO" id="GO:0005524">
    <property type="term" value="F:ATP binding"/>
    <property type="evidence" value="ECO:0007669"/>
    <property type="project" value="UniProtKB-UniRule"/>
</dbReference>
<dbReference type="InterPro" id="IPR011604">
    <property type="entry name" value="PDDEXK-like_dom_sf"/>
</dbReference>
<dbReference type="NCBIfam" id="TIGR02785">
    <property type="entry name" value="addA_Gpos"/>
    <property type="match status" value="1"/>
</dbReference>
<dbReference type="Pfam" id="PF13361">
    <property type="entry name" value="UvrD_C"/>
    <property type="match status" value="1"/>
</dbReference>
<feature type="domain" description="UvrD-like helicase C-terminal" evidence="17">
    <location>
        <begin position="513"/>
        <end position="850"/>
    </location>
</feature>
<dbReference type="Gene3D" id="1.10.486.10">
    <property type="entry name" value="PCRA, domain 4"/>
    <property type="match status" value="1"/>
</dbReference>
<feature type="binding site" evidence="15">
    <location>
        <begin position="47"/>
        <end position="54"/>
    </location>
    <ligand>
        <name>ATP</name>
        <dbReference type="ChEBI" id="CHEBI:30616"/>
    </ligand>
</feature>
<dbReference type="Gene3D" id="1.10.10.160">
    <property type="match status" value="1"/>
</dbReference>
<dbReference type="InterPro" id="IPR013986">
    <property type="entry name" value="DExx_box_DNA_helicase_dom_sf"/>
</dbReference>
<evidence type="ECO:0000256" key="5">
    <source>
        <dbReference type="ARBA" id="ARBA00022801"/>
    </source>
</evidence>
<dbReference type="Gene3D" id="3.40.50.300">
    <property type="entry name" value="P-loop containing nucleotide triphosphate hydrolases"/>
    <property type="match status" value="3"/>
</dbReference>
<dbReference type="EMBL" id="RJNH01000004">
    <property type="protein sequence ID" value="RSI61687.1"/>
    <property type="molecule type" value="Genomic_DNA"/>
</dbReference>
<keyword evidence="8 15" id="KW-0067">ATP-binding</keyword>
<evidence type="ECO:0000256" key="13">
    <source>
        <dbReference type="ARBA" id="ARBA00034808"/>
    </source>
</evidence>
<evidence type="ECO:0000256" key="2">
    <source>
        <dbReference type="ARBA" id="ARBA00022722"/>
    </source>
</evidence>
<dbReference type="Gene3D" id="3.90.320.10">
    <property type="match status" value="1"/>
</dbReference>
<dbReference type="InterPro" id="IPR027417">
    <property type="entry name" value="P-loop_NTPase"/>
</dbReference>
<keyword evidence="10" id="KW-0234">DNA repair</keyword>
<accession>A0A428BEL1</accession>
<dbReference type="InterPro" id="IPR014016">
    <property type="entry name" value="UvrD-like_ATP-bd"/>
</dbReference>
<dbReference type="PANTHER" id="PTHR11070:SF48">
    <property type="entry name" value="ATP-DEPENDENT HELICASE_NUCLEASE SUBUNIT A"/>
    <property type="match status" value="1"/>
</dbReference>
<keyword evidence="6 15" id="KW-0347">Helicase</keyword>
<dbReference type="GO" id="GO:0006302">
    <property type="term" value="P:double-strand break repair"/>
    <property type="evidence" value="ECO:0007669"/>
    <property type="project" value="InterPro"/>
</dbReference>
<dbReference type="InterPro" id="IPR014017">
    <property type="entry name" value="DNA_helicase_UvrD-like_C"/>
</dbReference>
<protein>
    <recommendedName>
        <fullName evidence="13">DNA 3'-5' helicase</fullName>
        <ecNumber evidence="13">5.6.2.4</ecNumber>
    </recommendedName>
</protein>
<evidence type="ECO:0000313" key="19">
    <source>
        <dbReference type="Proteomes" id="UP000278653"/>
    </source>
</evidence>
<evidence type="ECO:0000256" key="14">
    <source>
        <dbReference type="ARBA" id="ARBA00048988"/>
    </source>
</evidence>
<keyword evidence="11" id="KW-0413">Isomerase</keyword>
<dbReference type="GO" id="GO:0003677">
    <property type="term" value="F:DNA binding"/>
    <property type="evidence" value="ECO:0007669"/>
    <property type="project" value="UniProtKB-KW"/>
</dbReference>
<keyword evidence="5 15" id="KW-0378">Hydrolase</keyword>
<dbReference type="GO" id="GO:0005829">
    <property type="term" value="C:cytosol"/>
    <property type="evidence" value="ECO:0007669"/>
    <property type="project" value="TreeGrafter"/>
</dbReference>
<dbReference type="GO" id="GO:0016887">
    <property type="term" value="F:ATP hydrolysis activity"/>
    <property type="evidence" value="ECO:0007669"/>
    <property type="project" value="RHEA"/>
</dbReference>
<dbReference type="PROSITE" id="PS51217">
    <property type="entry name" value="UVRD_HELICASE_CTER"/>
    <property type="match status" value="1"/>
</dbReference>
<evidence type="ECO:0000313" key="18">
    <source>
        <dbReference type="EMBL" id="RSI61687.1"/>
    </source>
</evidence>
<evidence type="ECO:0000256" key="12">
    <source>
        <dbReference type="ARBA" id="ARBA00034617"/>
    </source>
</evidence>
<evidence type="ECO:0000256" key="9">
    <source>
        <dbReference type="ARBA" id="ARBA00023125"/>
    </source>
</evidence>
<comment type="caution">
    <text evidence="18">The sequence shown here is derived from an EMBL/GenBank/DDBJ whole genome shotgun (WGS) entry which is preliminary data.</text>
</comment>
<dbReference type="EC" id="5.6.2.4" evidence="13"/>
<organism evidence="18 19">
    <name type="scientific">Streptococcus mitis</name>
    <dbReference type="NCBI Taxonomy" id="28037"/>
    <lineage>
        <taxon>Bacteria</taxon>
        <taxon>Bacillati</taxon>
        <taxon>Bacillota</taxon>
        <taxon>Bacilli</taxon>
        <taxon>Lactobacillales</taxon>
        <taxon>Streptococcaceae</taxon>
        <taxon>Streptococcus</taxon>
        <taxon>Streptococcus mitis group</taxon>
    </lineage>
</organism>
<feature type="domain" description="UvrD-like helicase ATP-binding" evidence="16">
    <location>
        <begin position="26"/>
        <end position="486"/>
    </location>
</feature>
<dbReference type="InterPro" id="IPR000212">
    <property type="entry name" value="DNA_helicase_UvrD/REP"/>
</dbReference>
<dbReference type="PROSITE" id="PS51198">
    <property type="entry name" value="UVRD_HELICASE_ATP_BIND"/>
    <property type="match status" value="1"/>
</dbReference>